<dbReference type="Proteomes" id="UP000230778">
    <property type="component" value="Unassembled WGS sequence"/>
</dbReference>
<keyword evidence="1" id="KW-0812">Transmembrane</keyword>
<feature type="transmembrane region" description="Helical" evidence="1">
    <location>
        <begin position="38"/>
        <end position="58"/>
    </location>
</feature>
<evidence type="ECO:0000256" key="1">
    <source>
        <dbReference type="SAM" id="Phobius"/>
    </source>
</evidence>
<evidence type="ECO:0000313" key="2">
    <source>
        <dbReference type="EMBL" id="PIQ07178.1"/>
    </source>
</evidence>
<comment type="caution">
    <text evidence="2">The sequence shown here is derived from an EMBL/GenBank/DDBJ whole genome shotgun (WGS) entry which is preliminary data.</text>
</comment>
<accession>A0A2H0FKD6</accession>
<dbReference type="AlphaFoldDB" id="A0A2H0FKD6"/>
<keyword evidence="1" id="KW-1133">Transmembrane helix</keyword>
<sequence>MFLKNLRSLSFGEWLVCGIGMFFIGLGMGYIDVGVMDYGIGFFIFGLILEIPAFYLVFKHKY</sequence>
<keyword evidence="1" id="KW-0472">Membrane</keyword>
<name>A0A2H0FKD6_9BACT</name>
<evidence type="ECO:0000313" key="3">
    <source>
        <dbReference type="Proteomes" id="UP000230778"/>
    </source>
</evidence>
<dbReference type="EMBL" id="PCUC01000058">
    <property type="protein sequence ID" value="PIQ07178.1"/>
    <property type="molecule type" value="Genomic_DNA"/>
</dbReference>
<gene>
    <name evidence="2" type="ORF">COW72_01100</name>
</gene>
<organism evidence="2 3">
    <name type="scientific">Candidatus Nealsonbacteria bacterium CG18_big_fil_WC_8_21_14_2_50_37_10</name>
    <dbReference type="NCBI Taxonomy" id="1974717"/>
    <lineage>
        <taxon>Bacteria</taxon>
        <taxon>Candidatus Nealsoniibacteriota</taxon>
    </lineage>
</organism>
<protein>
    <submittedName>
        <fullName evidence="2">Uncharacterized protein</fullName>
    </submittedName>
</protein>
<proteinExistence type="predicted"/>
<feature type="transmembrane region" description="Helical" evidence="1">
    <location>
        <begin position="12"/>
        <end position="32"/>
    </location>
</feature>
<reference evidence="2 3" key="1">
    <citation type="submission" date="2017-09" db="EMBL/GenBank/DDBJ databases">
        <title>Depth-based differentiation of microbial function through sediment-hosted aquifers and enrichment of novel symbionts in the deep terrestrial subsurface.</title>
        <authorList>
            <person name="Probst A.J."/>
            <person name="Ladd B."/>
            <person name="Jarett J.K."/>
            <person name="Geller-Mcgrath D.E."/>
            <person name="Sieber C.M."/>
            <person name="Emerson J.B."/>
            <person name="Anantharaman K."/>
            <person name="Thomas B.C."/>
            <person name="Malmstrom R."/>
            <person name="Stieglmeier M."/>
            <person name="Klingl A."/>
            <person name="Woyke T."/>
            <person name="Ryan C.M."/>
            <person name="Banfield J.F."/>
        </authorList>
    </citation>
    <scope>NUCLEOTIDE SEQUENCE [LARGE SCALE GENOMIC DNA]</scope>
    <source>
        <strain evidence="2">CG18_big_fil_WC_8_21_14_2_50_37_10</strain>
    </source>
</reference>